<dbReference type="PANTHER" id="PTHR21716:SF67">
    <property type="entry name" value="TRANSPORT PROTEIN YDIK-RELATED"/>
    <property type="match status" value="1"/>
</dbReference>
<comment type="subcellular location">
    <subcellularLocation>
        <location evidence="1">Cell membrane</location>
        <topology evidence="1">Multi-pass membrane protein</topology>
    </subcellularLocation>
</comment>
<evidence type="ECO:0000313" key="10">
    <source>
        <dbReference type="Proteomes" id="UP000199656"/>
    </source>
</evidence>
<dbReference type="InterPro" id="IPR002549">
    <property type="entry name" value="AI-2E-like"/>
</dbReference>
<dbReference type="RefSeq" id="WP_089765344.1">
    <property type="nucleotide sequence ID" value="NZ_BKAT01000056.1"/>
</dbReference>
<keyword evidence="5 8" id="KW-0812">Transmembrane</keyword>
<protein>
    <submittedName>
        <fullName evidence="9">Predicted PurR-regulated permease PerM</fullName>
    </submittedName>
</protein>
<dbReference type="PANTHER" id="PTHR21716">
    <property type="entry name" value="TRANSMEMBRANE PROTEIN"/>
    <property type="match status" value="1"/>
</dbReference>
<feature type="transmembrane region" description="Helical" evidence="8">
    <location>
        <begin position="152"/>
        <end position="182"/>
    </location>
</feature>
<dbReference type="OrthoDB" id="106838at2"/>
<keyword evidence="10" id="KW-1185">Reference proteome</keyword>
<dbReference type="STRING" id="408074.SAMN05660909_05055"/>
<reference evidence="10" key="1">
    <citation type="submission" date="2016-10" db="EMBL/GenBank/DDBJ databases">
        <authorList>
            <person name="Varghese N."/>
            <person name="Submissions S."/>
        </authorList>
    </citation>
    <scope>NUCLEOTIDE SEQUENCE [LARGE SCALE GENOMIC DNA]</scope>
    <source>
        <strain evidence="10">DSM 23920</strain>
    </source>
</reference>
<dbReference type="Pfam" id="PF01594">
    <property type="entry name" value="AI-2E_transport"/>
    <property type="match status" value="1"/>
</dbReference>
<evidence type="ECO:0000256" key="7">
    <source>
        <dbReference type="ARBA" id="ARBA00023136"/>
    </source>
</evidence>
<dbReference type="EMBL" id="FNRL01000034">
    <property type="protein sequence ID" value="SEB05992.1"/>
    <property type="molecule type" value="Genomic_DNA"/>
</dbReference>
<accession>A0A1H4GBB9</accession>
<feature type="transmembrane region" description="Helical" evidence="8">
    <location>
        <begin position="251"/>
        <end position="274"/>
    </location>
</feature>
<feature type="transmembrane region" description="Helical" evidence="8">
    <location>
        <begin position="66"/>
        <end position="92"/>
    </location>
</feature>
<keyword evidence="4" id="KW-1003">Cell membrane</keyword>
<evidence type="ECO:0000313" key="9">
    <source>
        <dbReference type="EMBL" id="SEB05992.1"/>
    </source>
</evidence>
<feature type="transmembrane region" description="Helical" evidence="8">
    <location>
        <begin position="310"/>
        <end position="328"/>
    </location>
</feature>
<proteinExistence type="inferred from homology"/>
<evidence type="ECO:0000256" key="4">
    <source>
        <dbReference type="ARBA" id="ARBA00022475"/>
    </source>
</evidence>
<comment type="similarity">
    <text evidence="2">Belongs to the autoinducer-2 exporter (AI-2E) (TC 2.A.86) family.</text>
</comment>
<evidence type="ECO:0000256" key="1">
    <source>
        <dbReference type="ARBA" id="ARBA00004651"/>
    </source>
</evidence>
<feature type="transmembrane region" description="Helical" evidence="8">
    <location>
        <begin position="35"/>
        <end position="54"/>
    </location>
</feature>
<evidence type="ECO:0000256" key="8">
    <source>
        <dbReference type="SAM" id="Phobius"/>
    </source>
</evidence>
<feature type="transmembrane region" description="Helical" evidence="8">
    <location>
        <begin position="12"/>
        <end position="29"/>
    </location>
</feature>
<dbReference type="Proteomes" id="UP000199656">
    <property type="component" value="Unassembled WGS sequence"/>
</dbReference>
<keyword evidence="6 8" id="KW-1133">Transmembrane helix</keyword>
<organism evidence="9 10">
    <name type="scientific">Chitinophaga terrae</name>
    <name type="common">ex Kim and Jung 2007</name>
    <dbReference type="NCBI Taxonomy" id="408074"/>
    <lineage>
        <taxon>Bacteria</taxon>
        <taxon>Pseudomonadati</taxon>
        <taxon>Bacteroidota</taxon>
        <taxon>Chitinophagia</taxon>
        <taxon>Chitinophagales</taxon>
        <taxon>Chitinophagaceae</taxon>
        <taxon>Chitinophaga</taxon>
    </lineage>
</organism>
<keyword evidence="3" id="KW-0813">Transport</keyword>
<dbReference type="GO" id="GO:0005886">
    <property type="term" value="C:plasma membrane"/>
    <property type="evidence" value="ECO:0007669"/>
    <property type="project" value="UniProtKB-SubCell"/>
</dbReference>
<keyword evidence="7 8" id="KW-0472">Membrane</keyword>
<feature type="transmembrane region" description="Helical" evidence="8">
    <location>
        <begin position="280"/>
        <end position="298"/>
    </location>
</feature>
<evidence type="ECO:0000256" key="5">
    <source>
        <dbReference type="ARBA" id="ARBA00022692"/>
    </source>
</evidence>
<feature type="transmembrane region" description="Helical" evidence="8">
    <location>
        <begin position="218"/>
        <end position="239"/>
    </location>
</feature>
<name>A0A1H4GBB9_9BACT</name>
<evidence type="ECO:0000256" key="3">
    <source>
        <dbReference type="ARBA" id="ARBA00022448"/>
    </source>
</evidence>
<evidence type="ECO:0000256" key="6">
    <source>
        <dbReference type="ARBA" id="ARBA00022989"/>
    </source>
</evidence>
<sequence>MNTHFRQGSRNLIETVLVLLLLLGLLFALYQVLHIFFGVLTFALIFSVSFHPLFEKVVLKMKGRRKLVAVLYTIVLIAIIALPVTFIISALSKHMREIVDWVNDTRQNGLPPLPSWLVALPYIGPDINTFWQHLQESPRATMSGHEKQVGVVIRHVLSGGAGIVAAALQLIIGIIISAFFLVGGNNAVKPVKSTIQHLLGKKDGEELLDATIMAIKGVSIGVMGTAFITGIVSWIGFAIGGVPFALGLSALVFFVVLIQIGPLVIWIPVIIWMATQGHPGMTLFLVIYGAGLQIGEYILKPLLIARSGKLPFLVLFLGVIGGLAAWGFTGIFKGAIIMAVFYTVFTSWLAGKNGIHAKE</sequence>
<gene>
    <name evidence="9" type="ORF">SAMN05660909_05055</name>
</gene>
<dbReference type="AlphaFoldDB" id="A0A1H4GBB9"/>
<evidence type="ECO:0000256" key="2">
    <source>
        <dbReference type="ARBA" id="ARBA00009773"/>
    </source>
</evidence>